<comment type="subcellular location">
    <subcellularLocation>
        <location evidence="1">Cell inner membrane</location>
        <topology evidence="1">Multi-pass membrane protein</topology>
    </subcellularLocation>
    <subcellularLocation>
        <location evidence="8">Cell membrane</location>
        <topology evidence="8">Multi-pass membrane protein</topology>
    </subcellularLocation>
</comment>
<dbReference type="PANTHER" id="PTHR43357">
    <property type="entry name" value="INNER MEMBRANE ABC TRANSPORTER PERMEASE PROTEIN YDCV"/>
    <property type="match status" value="1"/>
</dbReference>
<protein>
    <submittedName>
        <fullName evidence="10">ABC transporter permease</fullName>
    </submittedName>
</protein>
<dbReference type="PROSITE" id="PS50928">
    <property type="entry name" value="ABC_TM1"/>
    <property type="match status" value="2"/>
</dbReference>
<evidence type="ECO:0000256" key="8">
    <source>
        <dbReference type="RuleBase" id="RU363032"/>
    </source>
</evidence>
<dbReference type="Pfam" id="PF00528">
    <property type="entry name" value="BPD_transp_1"/>
    <property type="match status" value="2"/>
</dbReference>
<feature type="transmembrane region" description="Helical" evidence="8">
    <location>
        <begin position="305"/>
        <end position="328"/>
    </location>
</feature>
<keyword evidence="5 8" id="KW-0812">Transmembrane</keyword>
<dbReference type="RefSeq" id="WP_036638929.1">
    <property type="nucleotide sequence ID" value="NZ_JFZB01000029.1"/>
</dbReference>
<dbReference type="STRING" id="1105367.CG50_07095"/>
<evidence type="ECO:0000256" key="7">
    <source>
        <dbReference type="ARBA" id="ARBA00023136"/>
    </source>
</evidence>
<feature type="transmembrane region" description="Helical" evidence="8">
    <location>
        <begin position="255"/>
        <end position="277"/>
    </location>
</feature>
<keyword evidence="7 8" id="KW-0472">Membrane</keyword>
<dbReference type="PANTHER" id="PTHR43357:SF3">
    <property type="entry name" value="FE(3+)-TRANSPORT SYSTEM PERMEASE PROTEIN FBPB 2"/>
    <property type="match status" value="1"/>
</dbReference>
<name>A0A086XSQ1_9RHOB</name>
<feature type="domain" description="ABC transmembrane type-1" evidence="9">
    <location>
        <begin position="65"/>
        <end position="273"/>
    </location>
</feature>
<keyword evidence="3" id="KW-1003">Cell membrane</keyword>
<gene>
    <name evidence="10" type="ORF">CG50_07095</name>
</gene>
<keyword evidence="4" id="KW-0997">Cell inner membrane</keyword>
<dbReference type="SUPFAM" id="SSF161098">
    <property type="entry name" value="MetI-like"/>
    <property type="match status" value="2"/>
</dbReference>
<dbReference type="eggNOG" id="COG1178">
    <property type="taxonomic scope" value="Bacteria"/>
</dbReference>
<evidence type="ECO:0000256" key="4">
    <source>
        <dbReference type="ARBA" id="ARBA00022519"/>
    </source>
</evidence>
<evidence type="ECO:0000256" key="2">
    <source>
        <dbReference type="ARBA" id="ARBA00022448"/>
    </source>
</evidence>
<evidence type="ECO:0000313" key="11">
    <source>
        <dbReference type="Proteomes" id="UP000028824"/>
    </source>
</evidence>
<dbReference type="CDD" id="cd06261">
    <property type="entry name" value="TM_PBP2"/>
    <property type="match status" value="2"/>
</dbReference>
<comment type="similarity">
    <text evidence="8">Belongs to the binding-protein-dependent transport system permease family.</text>
</comment>
<organism evidence="10 11">
    <name type="scientific">Paenirhodobacter enshiensis</name>
    <dbReference type="NCBI Taxonomy" id="1105367"/>
    <lineage>
        <taxon>Bacteria</taxon>
        <taxon>Pseudomonadati</taxon>
        <taxon>Pseudomonadota</taxon>
        <taxon>Alphaproteobacteria</taxon>
        <taxon>Rhodobacterales</taxon>
        <taxon>Rhodobacter group</taxon>
        <taxon>Paenirhodobacter</taxon>
    </lineage>
</organism>
<evidence type="ECO:0000313" key="10">
    <source>
        <dbReference type="EMBL" id="KFI25051.1"/>
    </source>
</evidence>
<evidence type="ECO:0000256" key="3">
    <source>
        <dbReference type="ARBA" id="ARBA00022475"/>
    </source>
</evidence>
<feature type="transmembrane region" description="Helical" evidence="8">
    <location>
        <begin position="480"/>
        <end position="501"/>
    </location>
</feature>
<dbReference type="EMBL" id="JFZB01000029">
    <property type="protein sequence ID" value="KFI25051.1"/>
    <property type="molecule type" value="Genomic_DNA"/>
</dbReference>
<accession>A0A086XSQ1</accession>
<comment type="caution">
    <text evidence="10">The sequence shown here is derived from an EMBL/GenBank/DDBJ whole genome shotgun (WGS) entry which is preliminary data.</text>
</comment>
<feature type="transmembrane region" description="Helical" evidence="8">
    <location>
        <begin position="427"/>
        <end position="448"/>
    </location>
</feature>
<keyword evidence="11" id="KW-1185">Reference proteome</keyword>
<feature type="transmembrane region" description="Helical" evidence="8">
    <location>
        <begin position="403"/>
        <end position="421"/>
    </location>
</feature>
<dbReference type="Gene3D" id="1.10.3720.10">
    <property type="entry name" value="MetI-like"/>
    <property type="match status" value="2"/>
</dbReference>
<feature type="transmembrane region" description="Helical" evidence="8">
    <location>
        <begin position="20"/>
        <end position="38"/>
    </location>
</feature>
<keyword evidence="6 8" id="KW-1133">Transmembrane helix</keyword>
<feature type="transmembrane region" description="Helical" evidence="8">
    <location>
        <begin position="65"/>
        <end position="92"/>
    </location>
</feature>
<dbReference type="InterPro" id="IPR000515">
    <property type="entry name" value="MetI-like"/>
</dbReference>
<feature type="transmembrane region" description="Helical" evidence="8">
    <location>
        <begin position="146"/>
        <end position="172"/>
    </location>
</feature>
<feature type="transmembrane region" description="Helical" evidence="8">
    <location>
        <begin position="532"/>
        <end position="552"/>
    </location>
</feature>
<dbReference type="GO" id="GO:0055085">
    <property type="term" value="P:transmembrane transport"/>
    <property type="evidence" value="ECO:0007669"/>
    <property type="project" value="InterPro"/>
</dbReference>
<dbReference type="OrthoDB" id="27542at2"/>
<reference evidence="10 11" key="1">
    <citation type="submission" date="2014-03" db="EMBL/GenBank/DDBJ databases">
        <title>Genome of Paenirhodobacter enshiensis DW2-9.</title>
        <authorList>
            <person name="Wang D."/>
            <person name="Wang G."/>
        </authorList>
    </citation>
    <scope>NUCLEOTIDE SEQUENCE [LARGE SCALE GENOMIC DNA]</scope>
    <source>
        <strain evidence="10 11">DW2-9</strain>
    </source>
</reference>
<feature type="transmembrane region" description="Helical" evidence="8">
    <location>
        <begin position="193"/>
        <end position="218"/>
    </location>
</feature>
<dbReference type="InterPro" id="IPR035906">
    <property type="entry name" value="MetI-like_sf"/>
</dbReference>
<feature type="transmembrane region" description="Helical" evidence="8">
    <location>
        <begin position="99"/>
        <end position="121"/>
    </location>
</feature>
<evidence type="ECO:0000256" key="5">
    <source>
        <dbReference type="ARBA" id="ARBA00022692"/>
    </source>
</evidence>
<evidence type="ECO:0000256" key="6">
    <source>
        <dbReference type="ARBA" id="ARBA00022989"/>
    </source>
</evidence>
<evidence type="ECO:0000256" key="1">
    <source>
        <dbReference type="ARBA" id="ARBA00004429"/>
    </source>
</evidence>
<feature type="domain" description="ABC transmembrane type-1" evidence="9">
    <location>
        <begin position="359"/>
        <end position="550"/>
    </location>
</feature>
<dbReference type="AlphaFoldDB" id="A0A086XSQ1"/>
<dbReference type="GO" id="GO:0005886">
    <property type="term" value="C:plasma membrane"/>
    <property type="evidence" value="ECO:0007669"/>
    <property type="project" value="UniProtKB-SubCell"/>
</dbReference>
<evidence type="ECO:0000259" key="9">
    <source>
        <dbReference type="PROSITE" id="PS50928"/>
    </source>
</evidence>
<proteinExistence type="inferred from homology"/>
<sequence length="568" mass="59067">MSDLAFRTDGSRSLDRLLPLLLLPVALISLGPVVRLMAEGLGYGSGFSLAPVATVLGRDSTRIALIHSLVTAAGGTVLSVLIGAGFAFVVALTDIRAKAALVFCLMVPMMIPPQITALAWMQVTGPSSVLLKTLGMAPPMGSPQPLYSAGGIVLLLGIQHASLVFLTLRAGLRMIPADLVEAARMSGAGPVRVWAQVVLPLSLPALIAGAAMAFVTALGNFGIPAMLGIPAQYSTLPTLIYRRLVGFGPGVLPEVAVLSLLIGAVAIAGVLLGRLALKRGGHGLIGLSGAPLALSLGRARLPVEIALWAFIGAILVVPLIALLATSLIPAYGVPLTPDTLTFRAWHEALFVQPVTRRAYANSLFLSIAAALVLMAVALPLAWLMQRRPSVLSRALDALVELPYALPGVVLSIACILAFMRLPFTGLTLYGTIWIILLAYLARFLVVMLRPIQSSIAQLDPAMEEAAASVGAGLGRRLRTIVLPLAAPAAAAGAILVFLTAVNELTVSALLWSSGTETLGVVIFNLEDSGETVMASAVAMSIVGLIVALMAAVQISARHFPKGVIPWQS</sequence>
<keyword evidence="2 8" id="KW-0813">Transport</keyword>
<feature type="transmembrane region" description="Helical" evidence="8">
    <location>
        <begin position="363"/>
        <end position="383"/>
    </location>
</feature>
<dbReference type="Proteomes" id="UP000028824">
    <property type="component" value="Unassembled WGS sequence"/>
</dbReference>